<gene>
    <name evidence="2" type="ORF">PFLUV_G00001350</name>
</gene>
<comment type="caution">
    <text evidence="2">The sequence shown here is derived from an EMBL/GenBank/DDBJ whole genome shotgun (WGS) entry which is preliminary data.</text>
</comment>
<organism evidence="2 3">
    <name type="scientific">Perca fluviatilis</name>
    <name type="common">European perch</name>
    <dbReference type="NCBI Taxonomy" id="8168"/>
    <lineage>
        <taxon>Eukaryota</taxon>
        <taxon>Metazoa</taxon>
        <taxon>Chordata</taxon>
        <taxon>Craniata</taxon>
        <taxon>Vertebrata</taxon>
        <taxon>Euteleostomi</taxon>
        <taxon>Actinopterygii</taxon>
        <taxon>Neopterygii</taxon>
        <taxon>Teleostei</taxon>
        <taxon>Neoteleostei</taxon>
        <taxon>Acanthomorphata</taxon>
        <taxon>Eupercaria</taxon>
        <taxon>Perciformes</taxon>
        <taxon>Percoidei</taxon>
        <taxon>Percidae</taxon>
        <taxon>Percinae</taxon>
        <taxon>Perca</taxon>
    </lineage>
</organism>
<proteinExistence type="predicted"/>
<dbReference type="GO" id="GO:2000001">
    <property type="term" value="P:regulation of DNA damage checkpoint"/>
    <property type="evidence" value="ECO:0007669"/>
    <property type="project" value="TreeGrafter"/>
</dbReference>
<reference evidence="2 3" key="1">
    <citation type="submission" date="2019-06" db="EMBL/GenBank/DDBJ databases">
        <title>A chromosome-scale genome assembly of the European perch, Perca fluviatilis.</title>
        <authorList>
            <person name="Roques C."/>
            <person name="Zahm M."/>
            <person name="Cabau C."/>
            <person name="Klopp C."/>
            <person name="Bouchez O."/>
            <person name="Donnadieu C."/>
            <person name="Kuhl H."/>
            <person name="Gislard M."/>
            <person name="Guendouz S."/>
            <person name="Journot L."/>
            <person name="Haffray P."/>
            <person name="Bestin A."/>
            <person name="Morvezen R."/>
            <person name="Feron R."/>
            <person name="Wen M."/>
            <person name="Jouanno E."/>
            <person name="Herpin A."/>
            <person name="Schartl M."/>
            <person name="Postlethwait J."/>
            <person name="Schaerlinger B."/>
            <person name="Chardard D."/>
            <person name="Lecocq T."/>
            <person name="Poncet C."/>
            <person name="Jaffrelo L."/>
            <person name="Lampietro C."/>
            <person name="Guiguen Y."/>
        </authorList>
    </citation>
    <scope>NUCLEOTIDE SEQUENCE [LARGE SCALE GENOMIC DNA]</scope>
    <source>
        <tissue evidence="2">Blood</tissue>
    </source>
</reference>
<dbReference type="GO" id="GO:0006974">
    <property type="term" value="P:DNA damage response"/>
    <property type="evidence" value="ECO:0007669"/>
    <property type="project" value="TreeGrafter"/>
</dbReference>
<feature type="region of interest" description="Disordered" evidence="1">
    <location>
        <begin position="208"/>
        <end position="307"/>
    </location>
</feature>
<feature type="compositionally biased region" description="Polar residues" evidence="1">
    <location>
        <begin position="648"/>
        <end position="662"/>
    </location>
</feature>
<dbReference type="Proteomes" id="UP000465112">
    <property type="component" value="Chromosome 1"/>
</dbReference>
<dbReference type="AlphaFoldDB" id="A0A6A5EXD8"/>
<feature type="region of interest" description="Disordered" evidence="1">
    <location>
        <begin position="1"/>
        <end position="84"/>
    </location>
</feature>
<dbReference type="GO" id="GO:0043596">
    <property type="term" value="C:nuclear replication fork"/>
    <property type="evidence" value="ECO:0007669"/>
    <property type="project" value="TreeGrafter"/>
</dbReference>
<dbReference type="EMBL" id="VHII01000001">
    <property type="protein sequence ID" value="KAF1394537.1"/>
    <property type="molecule type" value="Genomic_DNA"/>
</dbReference>
<evidence type="ECO:0008006" key="4">
    <source>
        <dbReference type="Google" id="ProtNLM"/>
    </source>
</evidence>
<evidence type="ECO:0000256" key="1">
    <source>
        <dbReference type="SAM" id="MobiDB-lite"/>
    </source>
</evidence>
<evidence type="ECO:0000313" key="2">
    <source>
        <dbReference type="EMBL" id="KAF1394537.1"/>
    </source>
</evidence>
<keyword evidence="3" id="KW-1185">Reference proteome</keyword>
<dbReference type="Pfam" id="PF15350">
    <property type="entry name" value="ETAA1"/>
    <property type="match status" value="1"/>
</dbReference>
<dbReference type="GO" id="GO:0043539">
    <property type="term" value="F:protein serine/threonine kinase activator activity"/>
    <property type="evidence" value="ECO:0007669"/>
    <property type="project" value="TreeGrafter"/>
</dbReference>
<protein>
    <recommendedName>
        <fullName evidence="4">ETAA1 activator of ATR kinase</fullName>
    </recommendedName>
</protein>
<feature type="compositionally biased region" description="Polar residues" evidence="1">
    <location>
        <begin position="248"/>
        <end position="267"/>
    </location>
</feature>
<name>A0A6A5EXD8_PERFL</name>
<evidence type="ECO:0000313" key="3">
    <source>
        <dbReference type="Proteomes" id="UP000465112"/>
    </source>
</evidence>
<feature type="compositionally biased region" description="Low complexity" evidence="1">
    <location>
        <begin position="287"/>
        <end position="302"/>
    </location>
</feature>
<feature type="region of interest" description="Disordered" evidence="1">
    <location>
        <begin position="500"/>
        <end position="557"/>
    </location>
</feature>
<feature type="compositionally biased region" description="Low complexity" evidence="1">
    <location>
        <begin position="691"/>
        <end position="702"/>
    </location>
</feature>
<feature type="compositionally biased region" description="Polar residues" evidence="1">
    <location>
        <begin position="500"/>
        <end position="509"/>
    </location>
</feature>
<dbReference type="GO" id="GO:0031297">
    <property type="term" value="P:replication fork processing"/>
    <property type="evidence" value="ECO:0007669"/>
    <property type="project" value="TreeGrafter"/>
</dbReference>
<sequence length="735" mass="78717">MNRGRGNINPLSGLIVTLSPQQQQAAAPSKPNRLRRSFKRTQQTQISAELGSPRSQEPEFKTPTRIQRPRAVGGFSAESPQNDSDFQQDIIWDATSPSPNRLGKRGKKPPVGVANISEIVNRIAPKHGRPTVAEPTLQQWIGDSAAIPCTPDVQVPKPKKKSPRPNGVDDLLKLAKQFDLNMFHQDEEAAEQQHQHSLELLSEDILDFENDFSSPSPPGDRPPAAKAPPPPDHHMEDDLDFLFDGPTQLVSGNLSQVASTARPSQPQWKAAFPEEASGKPAPSASSQPPGVAAARARQGASAPDEFEDDWADDDLLLDDSLVLEVTQNPQNFVAPKHCSTQKTPSPLAEAVQSAVPKVAQSAVPKVVQSAVYQVAQSGVTNNTYQRESPVPKAVQSAVPKFIQSAVPQVVQSAVPQVVQSAVYQVAQSGVTNNTYQRERPISKFVQSAVPQVVQSAVPQVVQSAVPQVVQSAVPSVGKDNVRQRTTFKLESNPSFSVARTQAAAWSNSKADPGSKKSENGARLSSEPQKAPFPRRTSVPRNGAAALSSNSSAANAARGFPTTAAVVSSRGGAEEAPAVSDLPDVDLSAFFAADPAWDDPADDHLLCEMCDDLENQTQSAESVPATRAPAAGQRAALQPSNRKLPPANRQASPRQKQTLTQTARLHGDSGRSAPPPPRGNDRKDQFTFKKPSSAVSTATSEVVGKCSAAEIELKKQQAMERRRQRLLAAGNLRAPT</sequence>
<feature type="compositionally biased region" description="Low complexity" evidence="1">
    <location>
        <begin position="623"/>
        <end position="638"/>
    </location>
</feature>
<dbReference type="InterPro" id="IPR029406">
    <property type="entry name" value="ETAA1"/>
</dbReference>
<feature type="compositionally biased region" description="Pro residues" evidence="1">
    <location>
        <begin position="215"/>
        <end position="230"/>
    </location>
</feature>
<dbReference type="OrthoDB" id="9378993at2759"/>
<dbReference type="PANTHER" id="PTHR16434">
    <property type="entry name" value="EWING'S TUMOR-ASSOCIATED ANTIGEN 1 ETAA1"/>
    <property type="match status" value="1"/>
</dbReference>
<feature type="compositionally biased region" description="Low complexity" evidence="1">
    <location>
        <begin position="543"/>
        <end position="556"/>
    </location>
</feature>
<feature type="region of interest" description="Disordered" evidence="1">
    <location>
        <begin position="148"/>
        <end position="168"/>
    </location>
</feature>
<accession>A0A6A5EXD8</accession>
<feature type="region of interest" description="Disordered" evidence="1">
    <location>
        <begin position="616"/>
        <end position="702"/>
    </location>
</feature>
<dbReference type="PANTHER" id="PTHR16434:SF4">
    <property type="entry name" value="ETAA1 ACTIVATOR OF ATR KINASE"/>
    <property type="match status" value="1"/>
</dbReference>